<dbReference type="GO" id="GO:0008270">
    <property type="term" value="F:zinc ion binding"/>
    <property type="evidence" value="ECO:0007669"/>
    <property type="project" value="InterPro"/>
</dbReference>
<dbReference type="PROSITE" id="PS00463">
    <property type="entry name" value="ZN2_CY6_FUNGAL_1"/>
    <property type="match status" value="1"/>
</dbReference>
<keyword evidence="4" id="KW-1185">Reference proteome</keyword>
<accession>A0A8H7W617</accession>
<dbReference type="AlphaFoldDB" id="A0A8H7W617"/>
<dbReference type="Pfam" id="PF00172">
    <property type="entry name" value="Zn_clus"/>
    <property type="match status" value="1"/>
</dbReference>
<dbReference type="InterPro" id="IPR001138">
    <property type="entry name" value="Zn2Cys6_DnaBD"/>
</dbReference>
<dbReference type="CDD" id="cd00067">
    <property type="entry name" value="GAL4"/>
    <property type="match status" value="1"/>
</dbReference>
<name>A0A8H7W617_9HELO</name>
<dbReference type="PROSITE" id="PS50048">
    <property type="entry name" value="ZN2_CY6_FUNGAL_2"/>
    <property type="match status" value="1"/>
</dbReference>
<dbReference type="InterPro" id="IPR053157">
    <property type="entry name" value="Sterol_Uptake_Regulator"/>
</dbReference>
<evidence type="ECO:0000259" key="2">
    <source>
        <dbReference type="PROSITE" id="PS50048"/>
    </source>
</evidence>
<dbReference type="EMBL" id="JAFJYH010000117">
    <property type="protein sequence ID" value="KAG4418931.1"/>
    <property type="molecule type" value="Genomic_DNA"/>
</dbReference>
<feature type="domain" description="Zn(2)-C6 fungal-type" evidence="2">
    <location>
        <begin position="13"/>
        <end position="43"/>
    </location>
</feature>
<dbReference type="PANTHER" id="PTHR47784:SF5">
    <property type="entry name" value="STEROL UPTAKE CONTROL PROTEIN 2"/>
    <property type="match status" value="1"/>
</dbReference>
<gene>
    <name evidence="3" type="ORF">IFR04_007967</name>
</gene>
<proteinExistence type="predicted"/>
<dbReference type="Gene3D" id="4.10.240.10">
    <property type="entry name" value="Zn(2)-C6 fungal-type DNA-binding domain"/>
    <property type="match status" value="1"/>
</dbReference>
<dbReference type="GO" id="GO:0001228">
    <property type="term" value="F:DNA-binding transcription activator activity, RNA polymerase II-specific"/>
    <property type="evidence" value="ECO:0007669"/>
    <property type="project" value="TreeGrafter"/>
</dbReference>
<dbReference type="PRINTS" id="PR00755">
    <property type="entry name" value="AFLATOXINBRP"/>
</dbReference>
<keyword evidence="1" id="KW-0539">Nucleus</keyword>
<dbReference type="SUPFAM" id="SSF57701">
    <property type="entry name" value="Zn2/Cys6 DNA-binding domain"/>
    <property type="match status" value="1"/>
</dbReference>
<evidence type="ECO:0000313" key="3">
    <source>
        <dbReference type="EMBL" id="KAG4418931.1"/>
    </source>
</evidence>
<evidence type="ECO:0000313" key="4">
    <source>
        <dbReference type="Proteomes" id="UP000664132"/>
    </source>
</evidence>
<dbReference type="PANTHER" id="PTHR47784">
    <property type="entry name" value="STEROL UPTAKE CONTROL PROTEIN 2"/>
    <property type="match status" value="1"/>
</dbReference>
<dbReference type="InterPro" id="IPR036864">
    <property type="entry name" value="Zn2-C6_fun-type_DNA-bd_sf"/>
</dbReference>
<comment type="caution">
    <text evidence="3">The sequence shown here is derived from an EMBL/GenBank/DDBJ whole genome shotgun (WGS) entry which is preliminary data.</text>
</comment>
<dbReference type="OrthoDB" id="5386330at2759"/>
<protein>
    <recommendedName>
        <fullName evidence="2">Zn(2)-C6 fungal-type domain-containing protein</fullName>
    </recommendedName>
</protein>
<reference evidence="3" key="1">
    <citation type="submission" date="2021-02" db="EMBL/GenBank/DDBJ databases">
        <title>Genome sequence Cadophora malorum strain M34.</title>
        <authorList>
            <person name="Stefanovic E."/>
            <person name="Vu D."/>
            <person name="Scully C."/>
            <person name="Dijksterhuis J."/>
            <person name="Roader J."/>
            <person name="Houbraken J."/>
        </authorList>
    </citation>
    <scope>NUCLEOTIDE SEQUENCE</scope>
    <source>
        <strain evidence="3">M34</strain>
    </source>
</reference>
<organism evidence="3 4">
    <name type="scientific">Cadophora malorum</name>
    <dbReference type="NCBI Taxonomy" id="108018"/>
    <lineage>
        <taxon>Eukaryota</taxon>
        <taxon>Fungi</taxon>
        <taxon>Dikarya</taxon>
        <taxon>Ascomycota</taxon>
        <taxon>Pezizomycotina</taxon>
        <taxon>Leotiomycetes</taxon>
        <taxon>Helotiales</taxon>
        <taxon>Ploettnerulaceae</taxon>
        <taxon>Cadophora</taxon>
    </lineage>
</organism>
<sequence length="400" mass="44709">MPSRRYHTKTRHGCMECKAKKVKCDQGKPICSRCIRCELLCHYQILPTTTTPSPNLVLPSYVTISPAFAPIHKVWIPTLPPTCPSAVPPLDTNSTVTVSDIELMHYYSLVKFSPIARGSEIWTKVAPREAFKHRFLLHGILALAALSKGHSCPETASEDVILAMQHFSEAIRLFQPVLSDIRPDNAVAAFLLASLMVPISWAMPVVQRVSRGIEPPLQPAEVMQQLFDILQLQRGMSHISATGWPYLQKPLAPLFDLKTNPPGTIFPDEDEALLTQLEARVISSVESEELRPVYSEALRKFRHFYPLPDHPNPRALIHTWPSKVSAEFLEEMTQRKPAAMLLLAYHGALLHGIQDCFWLGDAGRMLVLAVDELLPPGFEDVMSWPKMTVGLFKQLSGEGS</sequence>
<dbReference type="SMART" id="SM00066">
    <property type="entry name" value="GAL4"/>
    <property type="match status" value="1"/>
</dbReference>
<evidence type="ECO:0000256" key="1">
    <source>
        <dbReference type="ARBA" id="ARBA00023242"/>
    </source>
</evidence>
<dbReference type="Proteomes" id="UP000664132">
    <property type="component" value="Unassembled WGS sequence"/>
</dbReference>